<keyword evidence="1" id="KW-0812">Transmembrane</keyword>
<sequence length="186" mass="20125">MTYPTVWPTEPYRWLPPGMIRTIREIATSLGMGTSAVGLVLIVVIQIEGRILPTSTDGANVLTMGMATLTAAFLLLSGVGMMLSRFSVRTGAVETKTAILLRGIEAGMFGGAFFTTVVFLIFYVSGVAGSGRYEAKDRLEFTPGIVMYTLLPVLATILTIVNLVVAHRLLFPTVEKVQRHLSRESG</sequence>
<comment type="caution">
    <text evidence="2">The sequence shown here is derived from an EMBL/GenBank/DDBJ whole genome shotgun (WGS) entry which is preliminary data.</text>
</comment>
<keyword evidence="1" id="KW-1133">Transmembrane helix</keyword>
<keyword evidence="3" id="KW-1185">Reference proteome</keyword>
<feature type="transmembrane region" description="Helical" evidence="1">
    <location>
        <begin position="104"/>
        <end position="125"/>
    </location>
</feature>
<dbReference type="RefSeq" id="WP_343072267.1">
    <property type="nucleotide sequence ID" value="NZ_JACHMX010000001.1"/>
</dbReference>
<feature type="transmembrane region" description="Helical" evidence="1">
    <location>
        <begin position="59"/>
        <end position="83"/>
    </location>
</feature>
<name>A0A841BGT2_9PSEU</name>
<evidence type="ECO:0000313" key="3">
    <source>
        <dbReference type="Proteomes" id="UP000580861"/>
    </source>
</evidence>
<organism evidence="2 3">
    <name type="scientific">Amycolatopsis umgeniensis</name>
    <dbReference type="NCBI Taxonomy" id="336628"/>
    <lineage>
        <taxon>Bacteria</taxon>
        <taxon>Bacillati</taxon>
        <taxon>Actinomycetota</taxon>
        <taxon>Actinomycetes</taxon>
        <taxon>Pseudonocardiales</taxon>
        <taxon>Pseudonocardiaceae</taxon>
        <taxon>Amycolatopsis</taxon>
    </lineage>
</organism>
<dbReference type="Proteomes" id="UP000580861">
    <property type="component" value="Unassembled WGS sequence"/>
</dbReference>
<reference evidence="2 3" key="1">
    <citation type="submission" date="2020-08" db="EMBL/GenBank/DDBJ databases">
        <title>Sequencing the genomes of 1000 actinobacteria strains.</title>
        <authorList>
            <person name="Klenk H.-P."/>
        </authorList>
    </citation>
    <scope>NUCLEOTIDE SEQUENCE [LARGE SCALE GENOMIC DNA]</scope>
    <source>
        <strain evidence="2 3">DSM 45272</strain>
    </source>
</reference>
<keyword evidence="1" id="KW-0472">Membrane</keyword>
<dbReference type="EMBL" id="JACHMX010000001">
    <property type="protein sequence ID" value="MBB5858058.1"/>
    <property type="molecule type" value="Genomic_DNA"/>
</dbReference>
<protein>
    <submittedName>
        <fullName evidence="2">Uncharacterized membrane protein YozB (DUF420 family)</fullName>
    </submittedName>
</protein>
<evidence type="ECO:0000256" key="1">
    <source>
        <dbReference type="SAM" id="Phobius"/>
    </source>
</evidence>
<gene>
    <name evidence="2" type="ORF">HDA45_008145</name>
</gene>
<proteinExistence type="predicted"/>
<accession>A0A841BGT2</accession>
<dbReference type="AlphaFoldDB" id="A0A841BGT2"/>
<feature type="transmembrane region" description="Helical" evidence="1">
    <location>
        <begin position="26"/>
        <end position="47"/>
    </location>
</feature>
<feature type="transmembrane region" description="Helical" evidence="1">
    <location>
        <begin position="145"/>
        <end position="171"/>
    </location>
</feature>
<evidence type="ECO:0000313" key="2">
    <source>
        <dbReference type="EMBL" id="MBB5858058.1"/>
    </source>
</evidence>